<sequence>MAKTASSKTASSEIASFKTTFSKAALFAFGLAAVLVAGSVTADAAMRVRGSAVHDSYASGGTPGPTVGSEESLFDRAKGSIY</sequence>
<proteinExistence type="predicted"/>
<protein>
    <submittedName>
        <fullName evidence="2">Uncharacterized protein</fullName>
    </submittedName>
</protein>
<comment type="caution">
    <text evidence="2">The sequence shown here is derived from an EMBL/GenBank/DDBJ whole genome shotgun (WGS) entry which is preliminary data.</text>
</comment>
<accession>A0ABT5J5W7</accession>
<evidence type="ECO:0000313" key="2">
    <source>
        <dbReference type="EMBL" id="MDC7784908.1"/>
    </source>
</evidence>
<evidence type="ECO:0000256" key="1">
    <source>
        <dbReference type="SAM" id="MobiDB-lite"/>
    </source>
</evidence>
<reference evidence="2" key="2">
    <citation type="submission" date="2023-02" db="EMBL/GenBank/DDBJ databases">
        <authorList>
            <person name="Rayyan A."/>
            <person name="Meyer T."/>
            <person name="Kyndt J.A."/>
        </authorList>
    </citation>
    <scope>NUCLEOTIDE SEQUENCE</scope>
    <source>
        <strain evidence="2">DSM 9987</strain>
    </source>
</reference>
<dbReference type="EMBL" id="JAQQLI010000004">
    <property type="protein sequence ID" value="MDC7784908.1"/>
    <property type="molecule type" value="Genomic_DNA"/>
</dbReference>
<evidence type="ECO:0000313" key="3">
    <source>
        <dbReference type="Proteomes" id="UP001165652"/>
    </source>
</evidence>
<organism evidence="2 3">
    <name type="scientific">Rhodoplanes tepidamans</name>
    <name type="common">Rhodoplanes cryptolactis</name>
    <dbReference type="NCBI Taxonomy" id="200616"/>
    <lineage>
        <taxon>Bacteria</taxon>
        <taxon>Pseudomonadati</taxon>
        <taxon>Pseudomonadota</taxon>
        <taxon>Alphaproteobacteria</taxon>
        <taxon>Hyphomicrobiales</taxon>
        <taxon>Nitrobacteraceae</taxon>
        <taxon>Rhodoplanes</taxon>
    </lineage>
</organism>
<name>A0ABT5J5W7_RHOTP</name>
<reference evidence="2" key="1">
    <citation type="journal article" date="2023" name="Microbiol Resour">
        <title>Genome Sequences of Rhodoplanes serenus and Two Thermotolerant Strains, Rhodoplanes tepidamans and 'Rhodoplanes cryptolactis,' Further Refine the Genus.</title>
        <authorList>
            <person name="Rayyan A.A."/>
            <person name="Kyndt J.A."/>
        </authorList>
    </citation>
    <scope>NUCLEOTIDE SEQUENCE</scope>
    <source>
        <strain evidence="2">DSM 9987</strain>
    </source>
</reference>
<feature type="compositionally biased region" description="Basic and acidic residues" evidence="1">
    <location>
        <begin position="73"/>
        <end position="82"/>
    </location>
</feature>
<dbReference type="RefSeq" id="WP_272775755.1">
    <property type="nucleotide sequence ID" value="NZ_JAQQLI010000004.1"/>
</dbReference>
<dbReference type="Proteomes" id="UP001165652">
    <property type="component" value="Unassembled WGS sequence"/>
</dbReference>
<keyword evidence="3" id="KW-1185">Reference proteome</keyword>
<feature type="region of interest" description="Disordered" evidence="1">
    <location>
        <begin position="54"/>
        <end position="82"/>
    </location>
</feature>
<gene>
    <name evidence="2" type="ORF">PQJ73_04365</name>
</gene>